<organism evidence="2">
    <name type="scientific">hydrocarbon metagenome</name>
    <dbReference type="NCBI Taxonomy" id="938273"/>
    <lineage>
        <taxon>unclassified sequences</taxon>
        <taxon>metagenomes</taxon>
        <taxon>ecological metagenomes</taxon>
    </lineage>
</organism>
<reference evidence="2" key="1">
    <citation type="journal article" date="2015" name="Proc. Natl. Acad. Sci. U.S.A.">
        <title>Networks of energetic and metabolic interactions define dynamics in microbial communities.</title>
        <authorList>
            <person name="Embree M."/>
            <person name="Liu J.K."/>
            <person name="Al-Bassam M.M."/>
            <person name="Zengler K."/>
        </authorList>
    </citation>
    <scope>NUCLEOTIDE SEQUENCE</scope>
</reference>
<proteinExistence type="inferred from homology"/>
<dbReference type="Pfam" id="PF02604">
    <property type="entry name" value="PhdYeFM_antitox"/>
    <property type="match status" value="1"/>
</dbReference>
<dbReference type="Gene3D" id="3.40.1620.10">
    <property type="entry name" value="YefM-like domain"/>
    <property type="match status" value="1"/>
</dbReference>
<dbReference type="PANTHER" id="PTHR33713:SF6">
    <property type="entry name" value="ANTITOXIN YEFM"/>
    <property type="match status" value="1"/>
</dbReference>
<comment type="caution">
    <text evidence="2">The sequence shown here is derived from an EMBL/GenBank/DDBJ whole genome shotgun (WGS) entry which is preliminary data.</text>
</comment>
<gene>
    <name evidence="2" type="ORF">ASZ90_004500</name>
</gene>
<dbReference type="AlphaFoldDB" id="A0A0W8FXK4"/>
<evidence type="ECO:0000313" key="2">
    <source>
        <dbReference type="EMBL" id="KUG25671.1"/>
    </source>
</evidence>
<dbReference type="InterPro" id="IPR036165">
    <property type="entry name" value="YefM-like_sf"/>
</dbReference>
<evidence type="ECO:0000256" key="1">
    <source>
        <dbReference type="ARBA" id="ARBA00009981"/>
    </source>
</evidence>
<dbReference type="SUPFAM" id="SSF143120">
    <property type="entry name" value="YefM-like"/>
    <property type="match status" value="1"/>
</dbReference>
<accession>A0A0W8FXK4</accession>
<comment type="similarity">
    <text evidence="1">Belongs to the phD/YefM antitoxin family.</text>
</comment>
<protein>
    <submittedName>
        <fullName evidence="2">Prevent host death protein, phd antitoxin a</fullName>
    </submittedName>
</protein>
<dbReference type="InterPro" id="IPR051405">
    <property type="entry name" value="phD/YefM_antitoxin"/>
</dbReference>
<name>A0A0W8FXK4_9ZZZZ</name>
<sequence length="95" mass="10511">MKNIMVSSDIIPVGQFKTGLAKYLKEIQDNRNSLIITQNGKPAGVLISPAEFDELRETKQFIDSVSRGLSNAEKGEVLTTSQLKKEFKKSRAGNI</sequence>
<dbReference type="PANTHER" id="PTHR33713">
    <property type="entry name" value="ANTITOXIN YAFN-RELATED"/>
    <property type="match status" value="1"/>
</dbReference>
<dbReference type="EMBL" id="LNQE01000629">
    <property type="protein sequence ID" value="KUG25671.1"/>
    <property type="molecule type" value="Genomic_DNA"/>
</dbReference>
<dbReference type="InterPro" id="IPR006442">
    <property type="entry name" value="Antitoxin_Phd/YefM"/>
</dbReference>
<dbReference type="NCBIfam" id="TIGR01552">
    <property type="entry name" value="phd_fam"/>
    <property type="match status" value="1"/>
</dbReference>